<gene>
    <name evidence="2" type="ORF">A9179_19795</name>
</gene>
<accession>A0ABR7S632</accession>
<sequence length="1240" mass="125099">MLSVSNNSDITVVATGTISLVSTTAGSSARNISLQTGSGTLTTSGTTTIYGSVTASSGTISLSGTTVSGAVAGTGALNLSGGSVAGNVSASGNTVINGTIIDGTLTISSGTLNTTGGSIAGNVSNSGAITTNGTSFGGTLTSTSGSISLTGGSVTGLVRSNCCSVTTNGTDLSGGARSDSDRLSITGGTIAGTFYAGNNPATFTGVTMTSGSVSGASSATFTDSYLGSAESKVTVTTQSGAVNLNNTVAYGDFTAPNYSTINVSTSSSVTGTCLPNSTPANACNASVTPVCFTDSYNRTDLGTSDWAVTTRNGSFGVPKIVSNRLRLTDNTGNVATAATLQRLLPAKTNYVQVQFKYYAYNGNGADGVAVIFSNATQTPQPGGYGGSLGYAQLNGTSGFAGGWLGVALDEYGNFSNPTETRIGGPGLRQDSVSIRGSGSGTSDYRYLAGTSANLNPSLDVSGSTAGPGHTYRITLDSTVVGKTMVRVERNTGSGFTTLISSFDALTGTNQAALPSDFYLSFTGSTGGSNNIHELDDLQVCASKLNPIGAQIDHYEFSYASPALTCSPQPVTIKACLDSSCSSLYTDPVSVQLSPASGWTATSPATISGSTITFSGGTASAQLRSTAVGDVVVGTVANTSIPATKPLSTPVCSTSGCTISYADSGFLISVPNMIAVKPVTGSIKAIKKDDATQACVPGFASVTRTLSFTSGYSNPTLAASTAAGVTANQPVVINGTNVTTSATSLSLAFDATGSAPLTVRYDDAGQMALSATYTGSAANSDAGLSMTGSTTFRSRPYGLCLQTDSTCTVAGVSSNCVAFPGGIRAGDSFPLRVKAVGWQADGEALTAAALCTGNIVTPKFELSSIALSSALVEPAGGANGSVTPASYNHVLGSQTTASMSVSEVGVFRFTATPTASSYLGSETVSGGTSDLVGRFIPAYLGVTGSASLTPSCGTAYSYQGQPIAFASGQEPLLTVTGYNRQGAVTSNYDRGAFWRLNTPTRDAYLSVISGRTNLNSRLTSQGTVTTTTVDASTGDGLKAFRWSGEQLQYTPAPLPVSDDYPVAASIRQGFSAANLTDQDGACYFGGGSACTTFSFDFGGSNVRLGRLRIGNARGSELQSLTLPVALESWQNVAGGSFQAETLDTCTTAAALGTVTLDNFTGNLALGETTPASTAPSSGAGSLLLSAPGSGNDGSVQASYQTMPSWLYFAWDGATRSAARGLASFGIYRGATPLIYRRELYR</sequence>
<dbReference type="Gene3D" id="2.60.120.200">
    <property type="match status" value="1"/>
</dbReference>
<dbReference type="InterPro" id="IPR046524">
    <property type="entry name" value="DUF6701"/>
</dbReference>
<evidence type="ECO:0000259" key="1">
    <source>
        <dbReference type="Pfam" id="PF20419"/>
    </source>
</evidence>
<reference evidence="2 3" key="1">
    <citation type="submission" date="2016-06" db="EMBL/GenBank/DDBJ databases">
        <authorList>
            <person name="Ramos C."/>
            <person name="Pintado A."/>
            <person name="Crespo-Gomez J.I."/>
        </authorList>
    </citation>
    <scope>NUCLEOTIDE SEQUENCE [LARGE SCALE GENOMIC DNA]</scope>
    <source>
        <strain evidence="2 3">AVO110</strain>
    </source>
</reference>
<evidence type="ECO:0000313" key="2">
    <source>
        <dbReference type="EMBL" id="MBC9252514.1"/>
    </source>
</evidence>
<dbReference type="Pfam" id="PF20419">
    <property type="entry name" value="DUF6701"/>
    <property type="match status" value="1"/>
</dbReference>
<feature type="domain" description="DUF6701" evidence="1">
    <location>
        <begin position="653"/>
        <end position="1237"/>
    </location>
</feature>
<keyword evidence="3" id="KW-1185">Reference proteome</keyword>
<dbReference type="Proteomes" id="UP000744555">
    <property type="component" value="Unassembled WGS sequence"/>
</dbReference>
<dbReference type="InterPro" id="IPR013320">
    <property type="entry name" value="ConA-like_dom_sf"/>
</dbReference>
<comment type="caution">
    <text evidence="2">The sequence shown here is derived from an EMBL/GenBank/DDBJ whole genome shotgun (WGS) entry which is preliminary data.</text>
</comment>
<proteinExistence type="predicted"/>
<evidence type="ECO:0000313" key="3">
    <source>
        <dbReference type="Proteomes" id="UP000744555"/>
    </source>
</evidence>
<organism evidence="2 3">
    <name type="scientific">Aquipseudomonas alcaligenes</name>
    <name type="common">Pseudomonas alcaligenes</name>
    <dbReference type="NCBI Taxonomy" id="43263"/>
    <lineage>
        <taxon>Bacteria</taxon>
        <taxon>Pseudomonadati</taxon>
        <taxon>Pseudomonadota</taxon>
        <taxon>Gammaproteobacteria</taxon>
        <taxon>Pseudomonadales</taxon>
        <taxon>Pseudomonadaceae</taxon>
        <taxon>Aquipseudomonas</taxon>
    </lineage>
</organism>
<dbReference type="SUPFAM" id="SSF49899">
    <property type="entry name" value="Concanavalin A-like lectins/glucanases"/>
    <property type="match status" value="1"/>
</dbReference>
<protein>
    <recommendedName>
        <fullName evidence="1">DUF6701 domain-containing protein</fullName>
    </recommendedName>
</protein>
<name>A0ABR7S632_AQUAC</name>
<dbReference type="EMBL" id="LZEU01000001">
    <property type="protein sequence ID" value="MBC9252514.1"/>
    <property type="molecule type" value="Genomic_DNA"/>
</dbReference>